<sequence>MAEKVSTPPTTAAPPTSGAPAGPESDKAGEKSQPDGAKSAATKGDPPKTGTPGPDSAKPSEPRSGEKKAGGSPPKSGSQQPEPTKADSQQPPPAKTDAKHPSPPKSEAANVKTDPQTNVPPQTVSGKLSPTRPDQPIPPADAAKPGGGVPESPRAATAIVELSPPNLQQMQPGPDFHSSNPAESGIVGDKFCFFGVMSIILAIPIIAIPLLLISKGSDWNVSMSTDQTSPAVVVRINLSSTKLVHRRTSAARIGIEQAGTSTTQMFGQPRKEQDVVCHSTHCLALASLLQSRLNRTVDPCADFYGYVCGSGHGNASSAASKALHGANHRSTLGESLKGVGDWRHRGNSSAKRALRGRLEMALRRSTPVNRRWVSVIFGATADSSHSTNDFVKKHTRKPLVEQANQAMRRAAHWGRNLYASCLNFSQRAEQELDVIREFMASLKLDLGDVSEDPHEDPLDRMLQLSLVYAFPVIISLAVETMVHVEGKSILQASQAT</sequence>
<name>A0ACB8CL37_DERSI</name>
<keyword evidence="2" id="KW-1185">Reference proteome</keyword>
<protein>
    <submittedName>
        <fullName evidence="1">Uncharacterized protein</fullName>
    </submittedName>
</protein>
<evidence type="ECO:0000313" key="2">
    <source>
        <dbReference type="Proteomes" id="UP000821865"/>
    </source>
</evidence>
<reference evidence="1" key="1">
    <citation type="submission" date="2020-05" db="EMBL/GenBank/DDBJ databases">
        <title>Large-scale comparative analyses of tick genomes elucidate their genetic diversity and vector capacities.</title>
        <authorList>
            <person name="Jia N."/>
            <person name="Wang J."/>
            <person name="Shi W."/>
            <person name="Du L."/>
            <person name="Sun Y."/>
            <person name="Zhan W."/>
            <person name="Jiang J."/>
            <person name="Wang Q."/>
            <person name="Zhang B."/>
            <person name="Ji P."/>
            <person name="Sakyi L.B."/>
            <person name="Cui X."/>
            <person name="Yuan T."/>
            <person name="Jiang B."/>
            <person name="Yang W."/>
            <person name="Lam T.T.-Y."/>
            <person name="Chang Q."/>
            <person name="Ding S."/>
            <person name="Wang X."/>
            <person name="Zhu J."/>
            <person name="Ruan X."/>
            <person name="Zhao L."/>
            <person name="Wei J."/>
            <person name="Que T."/>
            <person name="Du C."/>
            <person name="Cheng J."/>
            <person name="Dai P."/>
            <person name="Han X."/>
            <person name="Huang E."/>
            <person name="Gao Y."/>
            <person name="Liu J."/>
            <person name="Shao H."/>
            <person name="Ye R."/>
            <person name="Li L."/>
            <person name="Wei W."/>
            <person name="Wang X."/>
            <person name="Wang C."/>
            <person name="Yang T."/>
            <person name="Huo Q."/>
            <person name="Li W."/>
            <person name="Guo W."/>
            <person name="Chen H."/>
            <person name="Zhou L."/>
            <person name="Ni X."/>
            <person name="Tian J."/>
            <person name="Zhou Y."/>
            <person name="Sheng Y."/>
            <person name="Liu T."/>
            <person name="Pan Y."/>
            <person name="Xia L."/>
            <person name="Li J."/>
            <person name="Zhao F."/>
            <person name="Cao W."/>
        </authorList>
    </citation>
    <scope>NUCLEOTIDE SEQUENCE</scope>
    <source>
        <strain evidence="1">Dsil-2018</strain>
    </source>
</reference>
<dbReference type="EMBL" id="CM023475">
    <property type="protein sequence ID" value="KAH7945549.1"/>
    <property type="molecule type" value="Genomic_DNA"/>
</dbReference>
<gene>
    <name evidence="1" type="ORF">HPB49_012506</name>
</gene>
<organism evidence="1 2">
    <name type="scientific">Dermacentor silvarum</name>
    <name type="common">Tick</name>
    <dbReference type="NCBI Taxonomy" id="543639"/>
    <lineage>
        <taxon>Eukaryota</taxon>
        <taxon>Metazoa</taxon>
        <taxon>Ecdysozoa</taxon>
        <taxon>Arthropoda</taxon>
        <taxon>Chelicerata</taxon>
        <taxon>Arachnida</taxon>
        <taxon>Acari</taxon>
        <taxon>Parasitiformes</taxon>
        <taxon>Ixodida</taxon>
        <taxon>Ixodoidea</taxon>
        <taxon>Ixodidae</taxon>
        <taxon>Rhipicephalinae</taxon>
        <taxon>Dermacentor</taxon>
    </lineage>
</organism>
<comment type="caution">
    <text evidence="1">The sequence shown here is derived from an EMBL/GenBank/DDBJ whole genome shotgun (WGS) entry which is preliminary data.</text>
</comment>
<evidence type="ECO:0000313" key="1">
    <source>
        <dbReference type="EMBL" id="KAH7945549.1"/>
    </source>
</evidence>
<dbReference type="Proteomes" id="UP000821865">
    <property type="component" value="Chromosome 6"/>
</dbReference>
<proteinExistence type="predicted"/>
<accession>A0ACB8CL37</accession>